<evidence type="ECO:0000313" key="9">
    <source>
        <dbReference type="Proteomes" id="UP000886752"/>
    </source>
</evidence>
<dbReference type="InterPro" id="IPR000312">
    <property type="entry name" value="Glycosyl_Trfase_fam3"/>
</dbReference>
<keyword evidence="4" id="KW-0028">Amino-acid biosynthesis</keyword>
<dbReference type="EMBL" id="DXHV01000019">
    <property type="protein sequence ID" value="HIV99887.1"/>
    <property type="molecule type" value="Genomic_DNA"/>
</dbReference>
<dbReference type="PROSITE" id="PS51273">
    <property type="entry name" value="GATASE_TYPE_1"/>
    <property type="match status" value="1"/>
</dbReference>
<feature type="binding site" evidence="4">
    <location>
        <begin position="292"/>
        <end position="293"/>
    </location>
    <ligand>
        <name>5-phospho-alpha-D-ribose 1-diphosphate</name>
        <dbReference type="ChEBI" id="CHEBI:58017"/>
    </ligand>
</feature>
<dbReference type="InterPro" id="IPR006221">
    <property type="entry name" value="TrpG/PapA_dom"/>
</dbReference>
<dbReference type="SUPFAM" id="SSF52418">
    <property type="entry name" value="Nucleoside phosphorylase/phosphoribosyltransferase catalytic domain"/>
    <property type="match status" value="1"/>
</dbReference>
<name>A0A9D1PV48_9BACT</name>
<feature type="binding site" evidence="4">
    <location>
        <position position="375"/>
    </location>
    <ligand>
        <name>anthranilate</name>
        <dbReference type="ChEBI" id="CHEBI:16567"/>
        <label>2</label>
    </ligand>
</feature>
<reference evidence="8" key="1">
    <citation type="journal article" date="2021" name="PeerJ">
        <title>Extensive microbial diversity within the chicken gut microbiome revealed by metagenomics and culture.</title>
        <authorList>
            <person name="Gilroy R."/>
            <person name="Ravi A."/>
            <person name="Getino M."/>
            <person name="Pursley I."/>
            <person name="Horton D.L."/>
            <person name="Alikhan N.F."/>
            <person name="Baker D."/>
            <person name="Gharbi K."/>
            <person name="Hall N."/>
            <person name="Watson M."/>
            <person name="Adriaenssens E.M."/>
            <person name="Foster-Nyarko E."/>
            <person name="Jarju S."/>
            <person name="Secka A."/>
            <person name="Antonio M."/>
            <person name="Oren A."/>
            <person name="Chaudhuri R.R."/>
            <person name="La Ragione R."/>
            <person name="Hildebrand F."/>
            <person name="Pallen M.J."/>
        </authorList>
    </citation>
    <scope>NUCLEOTIDE SEQUENCE</scope>
    <source>
        <strain evidence="8">ChiHecec2B26-446</strain>
    </source>
</reference>
<gene>
    <name evidence="4 8" type="primary">trpD</name>
    <name evidence="8" type="ORF">H9894_01660</name>
</gene>
<dbReference type="GO" id="GO:0004048">
    <property type="term" value="F:anthranilate phosphoribosyltransferase activity"/>
    <property type="evidence" value="ECO:0007669"/>
    <property type="project" value="UniProtKB-UniRule"/>
</dbReference>
<proteinExistence type="inferred from homology"/>
<dbReference type="PANTHER" id="PTHR43285:SF2">
    <property type="entry name" value="ANTHRANILATE PHOSPHORIBOSYLTRANSFERASE"/>
    <property type="match status" value="1"/>
</dbReference>
<comment type="caution">
    <text evidence="4">Lacks conserved residue(s) required for the propagation of feature annotation.</text>
</comment>
<dbReference type="Gene3D" id="1.20.970.10">
    <property type="entry name" value="Transferase, Pyrimidine Nucleoside Phosphorylase, Chain C"/>
    <property type="match status" value="1"/>
</dbReference>
<evidence type="ECO:0000256" key="3">
    <source>
        <dbReference type="ARBA" id="ARBA00022962"/>
    </source>
</evidence>
<dbReference type="Proteomes" id="UP000886752">
    <property type="component" value="Unassembled WGS sequence"/>
</dbReference>
<sequence length="559" mass="60478">MFLFIDNYDSFTYNLVQYFQSLGEEPVVYSNDAPRLLDLAVSGTIDKVVLSPGPGRPEKAGLCLEFLKRLPRTVPVLGVCLGHEILGLYGGAEIAVGPVIMHGMQSDITHEGTGLFDHVPNPMRVGRYHSLVVVAESDETFPFRVTARAPAGEVMALEYRDRPWAGVQFHPESVLTQDGMRLLANFPRRLLAHGGASVEELPESATESVSLKVLMERLACHQDLEANMAQEGFDRLMDGEMTAAQAGAFLMGLRAKGETPLELGYAVRAALARAVPVPPLPDNCIDVVGTGGDGRNSFNCSTATCLTLAGMGYPVAKHGNRAASSTSGSSDVLQLLGIPMEEDPEKVIEHIRQTNFGFFFAPYFHPSFKYVGATRKDMAIRTLFNILGPMINPAKPPYLLMGVARPELVRLMADTLCQSGHLRRAAVAYGAGGYDEVTPMGPATVILMERGRLSFLPLDPAEYGIKPCSEDDLAVHSREEALFVLEELLQGRGPQPMKDMVALNTGLALHLVEPDLTLAQCMKKAQEAVEGGAGRGFVPAEHIEHNKGVREGVREGAAS</sequence>
<keyword evidence="2 4" id="KW-0808">Transferase</keyword>
<keyword evidence="1 4" id="KW-0328">Glycosyltransferase</keyword>
<feature type="domain" description="Glycosyl transferase family 3 N-terminal" evidence="7">
    <location>
        <begin position="214"/>
        <end position="274"/>
    </location>
</feature>
<keyword evidence="4" id="KW-0460">Magnesium</keyword>
<comment type="subunit">
    <text evidence="4">Homodimer.</text>
</comment>
<evidence type="ECO:0000259" key="7">
    <source>
        <dbReference type="Pfam" id="PF02885"/>
    </source>
</evidence>
<reference evidence="8" key="2">
    <citation type="submission" date="2021-04" db="EMBL/GenBank/DDBJ databases">
        <authorList>
            <person name="Gilroy R."/>
        </authorList>
    </citation>
    <scope>NUCLEOTIDE SEQUENCE</scope>
    <source>
        <strain evidence="8">ChiHecec2B26-446</strain>
    </source>
</reference>
<comment type="cofactor">
    <cofactor evidence="4">
        <name>Mg(2+)</name>
        <dbReference type="ChEBI" id="CHEBI:18420"/>
    </cofactor>
    <text evidence="4">Binds 2 magnesium ions per monomer.</text>
</comment>
<dbReference type="HAMAP" id="MF_00211">
    <property type="entry name" value="TrpD"/>
    <property type="match status" value="1"/>
</dbReference>
<comment type="function">
    <text evidence="4">Catalyzes the transfer of the phosphoribosyl group of 5-phosphorylribose-1-pyrophosphate (PRPP) to anthranilate to yield N-(5'-phosphoribosyl)-anthranilate (PRA).</text>
</comment>
<keyword evidence="3" id="KW-0315">Glutamine amidotransferase</keyword>
<feature type="binding site" evidence="4">
    <location>
        <position position="297"/>
    </location>
    <ligand>
        <name>5-phospho-alpha-D-ribose 1-diphosphate</name>
        <dbReference type="ChEBI" id="CHEBI:58017"/>
    </ligand>
</feature>
<feature type="binding site" evidence="4">
    <location>
        <position position="329"/>
    </location>
    <ligand>
        <name>5-phospho-alpha-D-ribose 1-diphosphate</name>
        <dbReference type="ChEBI" id="CHEBI:58017"/>
    </ligand>
</feature>
<dbReference type="InterPro" id="IPR017459">
    <property type="entry name" value="Glycosyl_Trfase_fam3_N_dom"/>
</dbReference>
<comment type="pathway">
    <text evidence="4">Amino-acid biosynthesis; L-tryptophan biosynthesis; L-tryptophan from chorismate: step 2/5.</text>
</comment>
<organism evidence="8 9">
    <name type="scientific">Candidatus Desulfovibrio intestinipullorum</name>
    <dbReference type="NCBI Taxonomy" id="2838536"/>
    <lineage>
        <taxon>Bacteria</taxon>
        <taxon>Pseudomonadati</taxon>
        <taxon>Thermodesulfobacteriota</taxon>
        <taxon>Desulfovibrionia</taxon>
        <taxon>Desulfovibrionales</taxon>
        <taxon>Desulfovibrionaceae</taxon>
        <taxon>Desulfovibrio</taxon>
    </lineage>
</organism>
<dbReference type="FunFam" id="3.40.50.880:FF:000003">
    <property type="entry name" value="Anthranilate synthase component II"/>
    <property type="match status" value="1"/>
</dbReference>
<comment type="similarity">
    <text evidence="4">Belongs to the anthranilate phosphoribosyltransferase family.</text>
</comment>
<keyword evidence="4" id="KW-0057">Aromatic amino acid biosynthesis</keyword>
<dbReference type="NCBIfam" id="TIGR00566">
    <property type="entry name" value="trpG_papA"/>
    <property type="match status" value="1"/>
</dbReference>
<feature type="binding site" evidence="4">
    <location>
        <position position="436"/>
    </location>
    <ligand>
        <name>Mg(2+)</name>
        <dbReference type="ChEBI" id="CHEBI:18420"/>
        <label>1</label>
    </ligand>
</feature>
<feature type="binding site" evidence="4">
    <location>
        <begin position="317"/>
        <end position="325"/>
    </location>
    <ligand>
        <name>5-phospho-alpha-D-ribose 1-diphosphate</name>
        <dbReference type="ChEBI" id="CHEBI:58017"/>
    </ligand>
</feature>
<dbReference type="Gene3D" id="3.40.1030.10">
    <property type="entry name" value="Nucleoside phosphorylase/phosphoribosyltransferase catalytic domain"/>
    <property type="match status" value="1"/>
</dbReference>
<feature type="binding site" evidence="4">
    <location>
        <position position="301"/>
    </location>
    <ligand>
        <name>Mg(2+)</name>
        <dbReference type="ChEBI" id="CHEBI:18420"/>
        <label>1</label>
    </ligand>
</feature>
<dbReference type="GO" id="GO:0000287">
    <property type="term" value="F:magnesium ion binding"/>
    <property type="evidence" value="ECO:0007669"/>
    <property type="project" value="UniProtKB-UniRule"/>
</dbReference>
<dbReference type="GO" id="GO:0005829">
    <property type="term" value="C:cytosol"/>
    <property type="evidence" value="ECO:0007669"/>
    <property type="project" value="TreeGrafter"/>
</dbReference>
<dbReference type="InterPro" id="IPR017926">
    <property type="entry name" value="GATASE"/>
</dbReference>
<evidence type="ECO:0000313" key="8">
    <source>
        <dbReference type="EMBL" id="HIV99887.1"/>
    </source>
</evidence>
<protein>
    <recommendedName>
        <fullName evidence="4">Anthranilate phosphoribosyltransferase</fullName>
        <ecNumber evidence="4">2.4.2.18</ecNumber>
    </recommendedName>
</protein>
<dbReference type="SUPFAM" id="SSF52317">
    <property type="entry name" value="Class I glutamine amidotransferase-like"/>
    <property type="match status" value="1"/>
</dbReference>
<dbReference type="SUPFAM" id="SSF47648">
    <property type="entry name" value="Nucleoside phosphorylase/phosphoribosyltransferase N-terminal domain"/>
    <property type="match status" value="1"/>
</dbReference>
<dbReference type="AlphaFoldDB" id="A0A9D1PV48"/>
<dbReference type="NCBIfam" id="TIGR01245">
    <property type="entry name" value="trpD"/>
    <property type="match status" value="1"/>
</dbReference>
<comment type="caution">
    <text evidence="8">The sequence shown here is derived from an EMBL/GenBank/DDBJ whole genome shotgun (WGS) entry which is preliminary data.</text>
</comment>
<dbReference type="Pfam" id="PF02885">
    <property type="entry name" value="Glycos_trans_3N"/>
    <property type="match status" value="1"/>
</dbReference>
<evidence type="ECO:0000259" key="6">
    <source>
        <dbReference type="Pfam" id="PF00591"/>
    </source>
</evidence>
<keyword evidence="4" id="KW-0822">Tryptophan biosynthesis</keyword>
<accession>A0A9D1PV48</accession>
<dbReference type="PRINTS" id="PR00099">
    <property type="entry name" value="CPSGATASE"/>
</dbReference>
<feature type="binding site" evidence="4">
    <location>
        <position position="320"/>
    </location>
    <ligand>
        <name>anthranilate</name>
        <dbReference type="ChEBI" id="CHEBI:16567"/>
        <label>1</label>
    </ligand>
</feature>
<evidence type="ECO:0000256" key="2">
    <source>
        <dbReference type="ARBA" id="ARBA00022679"/>
    </source>
</evidence>
<dbReference type="PRINTS" id="PR00097">
    <property type="entry name" value="ANTSNTHASEII"/>
</dbReference>
<feature type="binding site" evidence="4">
    <location>
        <position position="289"/>
    </location>
    <ligand>
        <name>5-phospho-alpha-D-ribose 1-diphosphate</name>
        <dbReference type="ChEBI" id="CHEBI:58017"/>
    </ligand>
</feature>
<evidence type="ECO:0000259" key="5">
    <source>
        <dbReference type="Pfam" id="PF00117"/>
    </source>
</evidence>
<feature type="binding site" evidence="4">
    <location>
        <position position="436"/>
    </location>
    <ligand>
        <name>Mg(2+)</name>
        <dbReference type="ChEBI" id="CHEBI:18420"/>
        <label>2</label>
    </ligand>
</feature>
<dbReference type="EC" id="2.4.2.18" evidence="4"/>
<dbReference type="InterPro" id="IPR035902">
    <property type="entry name" value="Nuc_phospho_transferase"/>
</dbReference>
<dbReference type="Gene3D" id="3.40.50.880">
    <property type="match status" value="1"/>
</dbReference>
<dbReference type="InterPro" id="IPR029062">
    <property type="entry name" value="Class_I_gatase-like"/>
</dbReference>
<feature type="domain" description="Glycosyl transferase family 3" evidence="6">
    <location>
        <begin position="283"/>
        <end position="533"/>
    </location>
</feature>
<evidence type="ECO:0000256" key="1">
    <source>
        <dbReference type="ARBA" id="ARBA00022676"/>
    </source>
</evidence>
<dbReference type="GO" id="GO:0000162">
    <property type="term" value="P:L-tryptophan biosynthetic process"/>
    <property type="evidence" value="ECO:0007669"/>
    <property type="project" value="UniProtKB-UniRule"/>
</dbReference>
<dbReference type="CDD" id="cd01743">
    <property type="entry name" value="GATase1_Anthranilate_Synthase"/>
    <property type="match status" value="1"/>
</dbReference>
<dbReference type="Pfam" id="PF00591">
    <property type="entry name" value="Glycos_transf_3"/>
    <property type="match status" value="1"/>
</dbReference>
<feature type="binding site" evidence="4">
    <location>
        <position position="435"/>
    </location>
    <ligand>
        <name>Mg(2+)</name>
        <dbReference type="ChEBI" id="CHEBI:18420"/>
        <label>2</label>
    </ligand>
</feature>
<evidence type="ECO:0000256" key="4">
    <source>
        <dbReference type="HAMAP-Rule" id="MF_00211"/>
    </source>
</evidence>
<dbReference type="PANTHER" id="PTHR43285">
    <property type="entry name" value="ANTHRANILATE PHOSPHORIBOSYLTRANSFERASE"/>
    <property type="match status" value="1"/>
</dbReference>
<dbReference type="PRINTS" id="PR00096">
    <property type="entry name" value="GATASE"/>
</dbReference>
<feature type="domain" description="Glutamine amidotransferase" evidence="5">
    <location>
        <begin position="4"/>
        <end position="186"/>
    </location>
</feature>
<feature type="binding site" evidence="4">
    <location>
        <position position="289"/>
    </location>
    <ligand>
        <name>anthranilate</name>
        <dbReference type="ChEBI" id="CHEBI:16567"/>
        <label>1</label>
    </ligand>
</feature>
<comment type="catalytic activity">
    <reaction evidence="4">
        <text>N-(5-phospho-beta-D-ribosyl)anthranilate + diphosphate = 5-phospho-alpha-D-ribose 1-diphosphate + anthranilate</text>
        <dbReference type="Rhea" id="RHEA:11768"/>
        <dbReference type="ChEBI" id="CHEBI:16567"/>
        <dbReference type="ChEBI" id="CHEBI:18277"/>
        <dbReference type="ChEBI" id="CHEBI:33019"/>
        <dbReference type="ChEBI" id="CHEBI:58017"/>
        <dbReference type="EC" id="2.4.2.18"/>
    </reaction>
</comment>
<dbReference type="Pfam" id="PF00117">
    <property type="entry name" value="GATase"/>
    <property type="match status" value="1"/>
</dbReference>
<feature type="binding site" evidence="4">
    <location>
        <begin position="299"/>
        <end position="302"/>
    </location>
    <ligand>
        <name>5-phospho-alpha-D-ribose 1-diphosphate</name>
        <dbReference type="ChEBI" id="CHEBI:58017"/>
    </ligand>
</feature>
<dbReference type="InterPro" id="IPR005940">
    <property type="entry name" value="Anthranilate_Pribosyl_Tfrase"/>
</dbReference>
<keyword evidence="4" id="KW-0479">Metal-binding</keyword>
<dbReference type="InterPro" id="IPR036320">
    <property type="entry name" value="Glycosyl_Trfase_fam3_N_dom_sf"/>
</dbReference>